<feature type="domain" description="DBINO" evidence="19">
    <location>
        <begin position="250"/>
        <end position="375"/>
    </location>
</feature>
<evidence type="ECO:0000256" key="5">
    <source>
        <dbReference type="ARBA" id="ARBA00022763"/>
    </source>
</evidence>
<dbReference type="EMBL" id="GEZM01039929">
    <property type="protein sequence ID" value="JAV81088.1"/>
    <property type="molecule type" value="Transcribed_RNA"/>
</dbReference>
<protein>
    <recommendedName>
        <fullName evidence="3 15">Chromatin-remodeling ATPase INO80</fullName>
        <ecNumber evidence="15">3.6.4.-</ecNumber>
    </recommendedName>
</protein>
<feature type="compositionally biased region" description="Low complexity" evidence="16">
    <location>
        <begin position="1392"/>
        <end position="1412"/>
    </location>
</feature>
<evidence type="ECO:0000256" key="15">
    <source>
        <dbReference type="RuleBase" id="RU368001"/>
    </source>
</evidence>
<evidence type="ECO:0000313" key="22">
    <source>
        <dbReference type="Proteomes" id="UP000327044"/>
    </source>
</evidence>
<dbReference type="CDD" id="cd18793">
    <property type="entry name" value="SF2_C_SNF"/>
    <property type="match status" value="1"/>
</dbReference>
<keyword evidence="7 15" id="KW-0067">ATP-binding</keyword>
<name>A0A1Y1MCN7_PHOPY</name>
<dbReference type="InterPro" id="IPR020838">
    <property type="entry name" value="DBINO"/>
</dbReference>
<dbReference type="EMBL" id="VVIM01000003">
    <property type="protein sequence ID" value="KAB0801183.1"/>
    <property type="molecule type" value="Genomic_DNA"/>
</dbReference>
<keyword evidence="10 15" id="KW-0238">DNA-binding</keyword>
<dbReference type="GO" id="GO:0031011">
    <property type="term" value="C:Ino80 complex"/>
    <property type="evidence" value="ECO:0007669"/>
    <property type="project" value="UniProtKB-UniRule"/>
</dbReference>
<dbReference type="PANTHER" id="PTHR45685:SF2">
    <property type="entry name" value="CHROMATIN-REMODELING ATPASE INO80"/>
    <property type="match status" value="1"/>
</dbReference>
<keyword evidence="8" id="KW-0805">Transcription regulation</keyword>
<dbReference type="SUPFAM" id="SSF52540">
    <property type="entry name" value="P-loop containing nucleoside triphosphate hydrolases"/>
    <property type="match status" value="2"/>
</dbReference>
<evidence type="ECO:0000259" key="17">
    <source>
        <dbReference type="PROSITE" id="PS51192"/>
    </source>
</evidence>
<evidence type="ECO:0000313" key="20">
    <source>
        <dbReference type="EMBL" id="JAV81087.1"/>
    </source>
</evidence>
<feature type="region of interest" description="Disordered" evidence="16">
    <location>
        <begin position="1252"/>
        <end position="1319"/>
    </location>
</feature>
<evidence type="ECO:0000256" key="14">
    <source>
        <dbReference type="ARBA" id="ARBA00049360"/>
    </source>
</evidence>
<accession>A0A1Y1MCN7</accession>
<dbReference type="EMBL" id="GEZM01039930">
    <property type="protein sequence ID" value="JAV81087.1"/>
    <property type="molecule type" value="Transcribed_RNA"/>
</dbReference>
<dbReference type="Proteomes" id="UP000327044">
    <property type="component" value="Unassembled WGS sequence"/>
</dbReference>
<feature type="region of interest" description="Disordered" evidence="16">
    <location>
        <begin position="213"/>
        <end position="234"/>
    </location>
</feature>
<dbReference type="FunCoup" id="A0A1Y1MCN7">
    <property type="interactions" value="2088"/>
</dbReference>
<dbReference type="GO" id="GO:0042393">
    <property type="term" value="F:histone binding"/>
    <property type="evidence" value="ECO:0007669"/>
    <property type="project" value="TreeGrafter"/>
</dbReference>
<dbReference type="OrthoDB" id="5847120at2759"/>
<evidence type="ECO:0000259" key="18">
    <source>
        <dbReference type="PROSITE" id="PS51194"/>
    </source>
</evidence>
<dbReference type="Gene3D" id="3.40.50.10810">
    <property type="entry name" value="Tandem AAA-ATPase domain"/>
    <property type="match status" value="1"/>
</dbReference>
<evidence type="ECO:0000256" key="4">
    <source>
        <dbReference type="ARBA" id="ARBA00022741"/>
    </source>
</evidence>
<reference evidence="21 22" key="2">
    <citation type="journal article" date="2018" name="Elife">
        <title>Firefly genomes illuminate parallel origins of bioluminescence in beetles.</title>
        <authorList>
            <person name="Fallon T.R."/>
            <person name="Lower S.E."/>
            <person name="Chang C.H."/>
            <person name="Bessho-Uehara M."/>
            <person name="Martin G.J."/>
            <person name="Bewick A.J."/>
            <person name="Behringer M."/>
            <person name="Debat H.J."/>
            <person name="Wong I."/>
            <person name="Day J.C."/>
            <person name="Suvorov A."/>
            <person name="Silva C.J."/>
            <person name="Stanger-Hall K.F."/>
            <person name="Hall D.W."/>
            <person name="Schmitz R.J."/>
            <person name="Nelson D.R."/>
            <person name="Lewis S.M."/>
            <person name="Shigenobu S."/>
            <person name="Bybee S.M."/>
            <person name="Larracuente A.M."/>
            <person name="Oba Y."/>
            <person name="Weng J.K."/>
        </authorList>
    </citation>
    <scope>NUCLEOTIDE SEQUENCE [LARGE SCALE GENOMIC DNA]</scope>
    <source>
        <strain evidence="21">1611_PpyrPB1</strain>
        <tissue evidence="21">Whole body</tissue>
    </source>
</reference>
<dbReference type="InterPro" id="IPR000330">
    <property type="entry name" value="SNF2_N"/>
</dbReference>
<dbReference type="Pfam" id="PF13892">
    <property type="entry name" value="DBINO"/>
    <property type="match status" value="1"/>
</dbReference>
<dbReference type="PROSITE" id="PS51194">
    <property type="entry name" value="HELICASE_CTER"/>
    <property type="match status" value="1"/>
</dbReference>
<dbReference type="PROSITE" id="PS51192">
    <property type="entry name" value="HELICASE_ATP_BIND_1"/>
    <property type="match status" value="1"/>
</dbReference>
<dbReference type="PROSITE" id="PS51413">
    <property type="entry name" value="DBINO"/>
    <property type="match status" value="1"/>
</dbReference>
<evidence type="ECO:0000256" key="16">
    <source>
        <dbReference type="SAM" id="MobiDB-lite"/>
    </source>
</evidence>
<evidence type="ECO:0000256" key="11">
    <source>
        <dbReference type="ARBA" id="ARBA00023163"/>
    </source>
</evidence>
<evidence type="ECO:0000256" key="7">
    <source>
        <dbReference type="ARBA" id="ARBA00022840"/>
    </source>
</evidence>
<dbReference type="InParanoid" id="A0A1Y1MCN7"/>
<dbReference type="Pfam" id="PF00271">
    <property type="entry name" value="Helicase_C"/>
    <property type="match status" value="1"/>
</dbReference>
<keyword evidence="11" id="KW-0804">Transcription</keyword>
<evidence type="ECO:0000256" key="6">
    <source>
        <dbReference type="ARBA" id="ARBA00022801"/>
    </source>
</evidence>
<evidence type="ECO:0000256" key="1">
    <source>
        <dbReference type="ARBA" id="ARBA00004123"/>
    </source>
</evidence>
<comment type="function">
    <text evidence="15">ATPase component of the INO80 complex which remodels chromatin by shifting nucleosomes and is involved in DNA repair.</text>
</comment>
<dbReference type="GO" id="GO:0006338">
    <property type="term" value="P:chromatin remodeling"/>
    <property type="evidence" value="ECO:0007669"/>
    <property type="project" value="UniProtKB-UniRule"/>
</dbReference>
<keyword evidence="4" id="KW-0547">Nucleotide-binding</keyword>
<keyword evidence="5 15" id="KW-0227">DNA damage</keyword>
<reference evidence="21" key="3">
    <citation type="submission" date="2019-08" db="EMBL/GenBank/DDBJ databases">
        <authorList>
            <consortium name="Photinus pyralis genome working group"/>
            <person name="Fallon T.R."/>
            <person name="Sander Lower S.E."/>
            <person name="Weng J.-K."/>
        </authorList>
    </citation>
    <scope>NUCLEOTIDE SEQUENCE</scope>
    <source>
        <strain evidence="21">1611_PpyrPB1</strain>
        <tissue evidence="21">Whole body</tissue>
    </source>
</reference>
<evidence type="ECO:0000256" key="12">
    <source>
        <dbReference type="ARBA" id="ARBA00023204"/>
    </source>
</evidence>
<feature type="compositionally biased region" description="Low complexity" evidence="16">
    <location>
        <begin position="1431"/>
        <end position="1442"/>
    </location>
</feature>
<feature type="compositionally biased region" description="Polar residues" evidence="16">
    <location>
        <begin position="1299"/>
        <end position="1310"/>
    </location>
</feature>
<dbReference type="InterPro" id="IPR027417">
    <property type="entry name" value="P-loop_NTPase"/>
</dbReference>
<evidence type="ECO:0000256" key="10">
    <source>
        <dbReference type="ARBA" id="ARBA00023125"/>
    </source>
</evidence>
<feature type="domain" description="Helicase C-terminal" evidence="18">
    <location>
        <begin position="1068"/>
        <end position="1223"/>
    </location>
</feature>
<comment type="subunit">
    <text evidence="15">Component of the INO80 chromatin-remodeling complex.</text>
</comment>
<feature type="compositionally biased region" description="Polar residues" evidence="16">
    <location>
        <begin position="1372"/>
        <end position="1391"/>
    </location>
</feature>
<comment type="domain">
    <text evidence="15">The DBINO region is involved in binding to DNA.</text>
</comment>
<dbReference type="GO" id="GO:0005524">
    <property type="term" value="F:ATP binding"/>
    <property type="evidence" value="ECO:0007669"/>
    <property type="project" value="UniProtKB-UniRule"/>
</dbReference>
<dbReference type="SMART" id="SM00490">
    <property type="entry name" value="HELICc"/>
    <property type="match status" value="1"/>
</dbReference>
<dbReference type="SMART" id="SM00487">
    <property type="entry name" value="DEXDc"/>
    <property type="match status" value="1"/>
</dbReference>
<dbReference type="GO" id="GO:0006281">
    <property type="term" value="P:DNA repair"/>
    <property type="evidence" value="ECO:0007669"/>
    <property type="project" value="UniProtKB-UniRule"/>
</dbReference>
<dbReference type="InterPro" id="IPR050520">
    <property type="entry name" value="INO80/SWR1_helicase"/>
</dbReference>
<evidence type="ECO:0000313" key="21">
    <source>
        <dbReference type="EMBL" id="KAB0801183.1"/>
    </source>
</evidence>
<dbReference type="InterPro" id="IPR049730">
    <property type="entry name" value="SNF2/RAD54-like_C"/>
</dbReference>
<evidence type="ECO:0000256" key="8">
    <source>
        <dbReference type="ARBA" id="ARBA00023015"/>
    </source>
</evidence>
<dbReference type="Pfam" id="PF00176">
    <property type="entry name" value="SNF2-rel_dom"/>
    <property type="match status" value="1"/>
</dbReference>
<reference evidence="20" key="1">
    <citation type="journal article" date="2016" name="Sci. Rep.">
        <title>Molecular characterization of firefly nuptial gifts: a multi-omics approach sheds light on postcopulatory sexual selection.</title>
        <authorList>
            <person name="Al-Wathiqui N."/>
            <person name="Fallon T.R."/>
            <person name="South A."/>
            <person name="Weng J.K."/>
            <person name="Lewis S.M."/>
        </authorList>
    </citation>
    <scope>NUCLEOTIDE SEQUENCE</scope>
</reference>
<dbReference type="FunFam" id="3.40.50.300:FF:001304">
    <property type="entry name" value="DNA helicase INO80"/>
    <property type="match status" value="1"/>
</dbReference>
<dbReference type="GO" id="GO:0016887">
    <property type="term" value="F:ATP hydrolysis activity"/>
    <property type="evidence" value="ECO:0007669"/>
    <property type="project" value="TreeGrafter"/>
</dbReference>
<dbReference type="FunFam" id="3.40.50.10810:FF:000022">
    <property type="entry name" value="Blast:Putative DNA helicase Ino80"/>
    <property type="match status" value="1"/>
</dbReference>
<sequence>METETDTQLATPGCSKPIHLQRIENATNLTFLREIWDQNRDVDSDTTEDEDDEVIVDEETVEVDQEQYDEGQNEVELQDFFNYNPNNSQRTWLMNVLQEGDQDICVDNYIHMQKMNMERKKVLLSTQKISQNMYYSVGLLSSCDKYPEIKKVRPKPARKKVIKEETAKSSHCMIFSDVVDENSNEGCLGLQMDMDGHMQDEDANVHSEMRNHMVQPGPSGLTNKKKARKFKDEESKRKWEDTMTVKRKKVFTSIVKKELSKQHRAKINKHKEMLMQCKRIALQCQKVVRQKALQSARVVKEQQWRMKRLVRENLAYWKRSKRVDREIRRKLEKEAEEQRKIDFEFVEAKRQQRKLNFLITQTELYAHFMSKKLGTGSPEEQLRILSQLDEEKNPRLSNIDDYDCEFMKAKAKKNAEEAFLSERARTKHFDMQANSLIDCKMLDSTDGEHPQPNEFRGTLKGYQLRGMNWLANLYDQGISGILADEMGLGKTVQSIAFLCHIAEKYSVWGPFLIISPASTLHNWQQEIAKFVPDFKVVPYWGNPNERKILRQFWDHRDMHTKQASFHIVVTSYQIVITDIKYFNRIKWQYMILDEAQAIKSTSSMRWKTLLGFSCRNRLLLSGTPIQNSMAELWALLHFIMPTLFDSHEEFNEWFSKDIESHAENKTGIDEKHLSRLHMILKPFMLRRIKKDVENELSDKIEIMLFCPLTMRQKLLYMALKQKIRIEDLLHYTVGGGDSHPVDKNFTSNLMNLVMQFRKVCNHPELFERRNAKSPVYIAPREYVIPYLVYDFNARKAKFQNIYRYFHFTTLYILQSCIDSDSIFNFLNFMKLSAQDLYRIFYGSMLQRWQSYYDAEQNDINYYHRATISDNVKPNLLLFRPLLRMSVPAITLSTVFKNLVFTSASCGERVIYTHTTHTYHYMSETVEHKNIRFKRGHSEESESVIDVVNDCKKELPCENRRPQVLECEPTALPGFLFALLPKIHTSLPTLYCYSRRAMWDWNRFIDDYSLPACKYYWSTATRTEIKNSGYYIAQPSVDLFGSIRPRYGWSNILIPDKETLVTDSGKLSVLDSLLKKLKEDGHRVLIYSQMTRMIDLLEEYMWHRHHKFMRLDGSSKISERRDMVADFQARADIFVFLLSTRAGGLGINLTAADTVIFYDSDWNPTVDQQAMDRAHRLGQTKQVTVYRLICKGSIEERILQRAREKSEIQKLVISGGNFKPDTLKPKEVVSLLLDDEEIEQKYRQRTEERKLLEDMREQERKRKQMASYKAVHMANPETKKIKIEGSESGIEDSLQPMDSGPSSPHSDQSPSVAGGEDVNDFNFLDVEGDSSINNKYTVYNIYGTTVKPKIPGRGSSKRGRPRGSRRVSALGRFNNSATTPNNSMHIETNDPFSSIESSPSTSISSGSLGYHSSPGTSSTVIRRGPGRPRLKPSGPSNSGPRGSYRPRRPARPLPVPLPTDGGGGSNTTANSGYSAYLYDYADQPSDSQY</sequence>
<evidence type="ECO:0000256" key="9">
    <source>
        <dbReference type="ARBA" id="ARBA00023054"/>
    </source>
</evidence>
<dbReference type="Gene3D" id="3.40.50.300">
    <property type="entry name" value="P-loop containing nucleotide triphosphate hydrolases"/>
    <property type="match status" value="2"/>
</dbReference>
<gene>
    <name evidence="21" type="ORF">PPYR_05537</name>
</gene>
<comment type="similarity">
    <text evidence="2 15">Belongs to the SNF2/RAD54 helicase family.</text>
</comment>
<keyword evidence="22" id="KW-1185">Reference proteome</keyword>
<proteinExistence type="inferred from homology"/>
<dbReference type="GO" id="GO:0003677">
    <property type="term" value="F:DNA binding"/>
    <property type="evidence" value="ECO:0007669"/>
    <property type="project" value="UniProtKB-UniRule"/>
</dbReference>
<dbReference type="PANTHER" id="PTHR45685">
    <property type="entry name" value="HELICASE SRCAP-RELATED"/>
    <property type="match status" value="1"/>
</dbReference>
<organism evidence="20">
    <name type="scientific">Photinus pyralis</name>
    <name type="common">Common eastern firefly</name>
    <name type="synonym">Lampyris pyralis</name>
    <dbReference type="NCBI Taxonomy" id="7054"/>
    <lineage>
        <taxon>Eukaryota</taxon>
        <taxon>Metazoa</taxon>
        <taxon>Ecdysozoa</taxon>
        <taxon>Arthropoda</taxon>
        <taxon>Hexapoda</taxon>
        <taxon>Insecta</taxon>
        <taxon>Pterygota</taxon>
        <taxon>Neoptera</taxon>
        <taxon>Endopterygota</taxon>
        <taxon>Coleoptera</taxon>
        <taxon>Polyphaga</taxon>
        <taxon>Elateriformia</taxon>
        <taxon>Elateroidea</taxon>
        <taxon>Lampyridae</taxon>
        <taxon>Lampyrinae</taxon>
        <taxon>Photinus</taxon>
    </lineage>
</organism>
<comment type="subcellular location">
    <subcellularLocation>
        <location evidence="1 15">Nucleus</location>
    </subcellularLocation>
</comment>
<keyword evidence="6 15" id="KW-0378">Hydrolase</keyword>
<feature type="region of interest" description="Disordered" evidence="16">
    <location>
        <begin position="1344"/>
        <end position="1488"/>
    </location>
</feature>
<evidence type="ECO:0000256" key="2">
    <source>
        <dbReference type="ARBA" id="ARBA00007025"/>
    </source>
</evidence>
<keyword evidence="12 15" id="KW-0234">DNA repair</keyword>
<dbReference type="InterPro" id="IPR014001">
    <property type="entry name" value="Helicase_ATP-bd"/>
</dbReference>
<dbReference type="InterPro" id="IPR001650">
    <property type="entry name" value="Helicase_C-like"/>
</dbReference>
<comment type="catalytic activity">
    <reaction evidence="14 15">
        <text>ATP + H2O = ADP + phosphate + H(+)</text>
        <dbReference type="Rhea" id="RHEA:13065"/>
        <dbReference type="ChEBI" id="CHEBI:15377"/>
        <dbReference type="ChEBI" id="CHEBI:15378"/>
        <dbReference type="ChEBI" id="CHEBI:30616"/>
        <dbReference type="ChEBI" id="CHEBI:43474"/>
        <dbReference type="ChEBI" id="CHEBI:456216"/>
    </reaction>
</comment>
<feature type="domain" description="Helicase ATP-binding" evidence="17">
    <location>
        <begin position="471"/>
        <end position="642"/>
    </location>
</feature>
<dbReference type="InterPro" id="IPR038718">
    <property type="entry name" value="SNF2-like_sf"/>
</dbReference>
<keyword evidence="13" id="KW-0539">Nucleus</keyword>
<evidence type="ECO:0000256" key="13">
    <source>
        <dbReference type="ARBA" id="ARBA00023242"/>
    </source>
</evidence>
<evidence type="ECO:0000259" key="19">
    <source>
        <dbReference type="PROSITE" id="PS51413"/>
    </source>
</evidence>
<evidence type="ECO:0000256" key="3">
    <source>
        <dbReference type="ARBA" id="ARBA00019805"/>
    </source>
</evidence>
<dbReference type="EC" id="3.6.4.-" evidence="15"/>
<keyword evidence="9" id="KW-0175">Coiled coil</keyword>
<feature type="compositionally biased region" description="Basic residues" evidence="16">
    <location>
        <begin position="1354"/>
        <end position="1364"/>
    </location>
</feature>